<accession>A0A841RD05</accession>
<evidence type="ECO:0000313" key="2">
    <source>
        <dbReference type="Proteomes" id="UP000587760"/>
    </source>
</evidence>
<proteinExistence type="predicted"/>
<organism evidence="1 2">
    <name type="scientific">Spirochaeta isovalerica</name>
    <dbReference type="NCBI Taxonomy" id="150"/>
    <lineage>
        <taxon>Bacteria</taxon>
        <taxon>Pseudomonadati</taxon>
        <taxon>Spirochaetota</taxon>
        <taxon>Spirochaetia</taxon>
        <taxon>Spirochaetales</taxon>
        <taxon>Spirochaetaceae</taxon>
        <taxon>Spirochaeta</taxon>
    </lineage>
</organism>
<protein>
    <submittedName>
        <fullName evidence="1">Uncharacterized protein</fullName>
    </submittedName>
</protein>
<sequence>MPHRLFDIDDYLAEDGRGRGEFTLTTHREWARYKTIRGMRGWMRVHVKLERISDLSIKNPERTISDGIGDRNDMALLLVNMIYVISGQKVDLVRIEDDNPKSDFPMYYLYYHDIIYEVFNDRSYRNRAIIEHIPFDSLFGKAEN</sequence>
<reference evidence="1 2" key="1">
    <citation type="submission" date="2020-08" db="EMBL/GenBank/DDBJ databases">
        <title>Genomic Encyclopedia of Type Strains, Phase IV (KMG-IV): sequencing the most valuable type-strain genomes for metagenomic binning, comparative biology and taxonomic classification.</title>
        <authorList>
            <person name="Goeker M."/>
        </authorList>
    </citation>
    <scope>NUCLEOTIDE SEQUENCE [LARGE SCALE GENOMIC DNA]</scope>
    <source>
        <strain evidence="1 2">DSM 2461</strain>
    </source>
</reference>
<dbReference type="EMBL" id="JACHGJ010000003">
    <property type="protein sequence ID" value="MBB6480272.1"/>
    <property type="molecule type" value="Genomic_DNA"/>
</dbReference>
<comment type="caution">
    <text evidence="1">The sequence shown here is derived from an EMBL/GenBank/DDBJ whole genome shotgun (WGS) entry which is preliminary data.</text>
</comment>
<dbReference type="Proteomes" id="UP000587760">
    <property type="component" value="Unassembled WGS sequence"/>
</dbReference>
<gene>
    <name evidence="1" type="ORF">HNR50_001935</name>
</gene>
<dbReference type="AlphaFoldDB" id="A0A841RD05"/>
<name>A0A841RD05_9SPIO</name>
<evidence type="ECO:0000313" key="1">
    <source>
        <dbReference type="EMBL" id="MBB6480272.1"/>
    </source>
</evidence>
<keyword evidence="2" id="KW-1185">Reference proteome</keyword>
<dbReference type="RefSeq" id="WP_184746368.1">
    <property type="nucleotide sequence ID" value="NZ_JACHGJ010000003.1"/>
</dbReference>